<comment type="caution">
    <text evidence="2">The sequence shown here is derived from an EMBL/GenBank/DDBJ whole genome shotgun (WGS) entry which is preliminary data.</text>
</comment>
<dbReference type="PANTHER" id="PTHR23547">
    <property type="entry name" value="MAJOR FACILITATOR SUPERFAMILY DOMAIN, GENERAL SUBSTRATE TRANSPORTER"/>
    <property type="match status" value="1"/>
</dbReference>
<feature type="transmembrane region" description="Helical" evidence="1">
    <location>
        <begin position="79"/>
        <end position="99"/>
    </location>
</feature>
<dbReference type="Gene3D" id="1.20.1250.20">
    <property type="entry name" value="MFS general substrate transporter like domains"/>
    <property type="match status" value="1"/>
</dbReference>
<evidence type="ECO:0000313" key="3">
    <source>
        <dbReference type="Proteomes" id="UP000035067"/>
    </source>
</evidence>
<dbReference type="PANTHER" id="PTHR23547:SF1">
    <property type="entry name" value="MAJOR FACILITATOR SUPERFAMILY MFS_1"/>
    <property type="match status" value="1"/>
</dbReference>
<organism evidence="2 3">
    <name type="scientific">Candidatus Synechococcus spongiarum SP3</name>
    <dbReference type="NCBI Taxonomy" id="1604020"/>
    <lineage>
        <taxon>Bacteria</taxon>
        <taxon>Bacillati</taxon>
        <taxon>Cyanobacteriota</taxon>
        <taxon>Cyanophyceae</taxon>
        <taxon>Synechococcales</taxon>
        <taxon>Synechococcaceae</taxon>
        <taxon>Synechococcus</taxon>
    </lineage>
</organism>
<feature type="transmembrane region" description="Helical" evidence="1">
    <location>
        <begin position="370"/>
        <end position="393"/>
    </location>
</feature>
<keyword evidence="1" id="KW-0472">Membrane</keyword>
<keyword evidence="1" id="KW-1133">Transmembrane helix</keyword>
<evidence type="ECO:0000256" key="1">
    <source>
        <dbReference type="SAM" id="Phobius"/>
    </source>
</evidence>
<dbReference type="AlphaFoldDB" id="A0A0G2HK95"/>
<feature type="transmembrane region" description="Helical" evidence="1">
    <location>
        <begin position="188"/>
        <end position="207"/>
    </location>
</feature>
<name>A0A0G2HK95_9SYNE</name>
<sequence>MNPLLRAPQPLLRQYMVVTAAYWAFTLSDGALRMLVIFHFHGLGYSTLDIALLFIFYEFFGVLTNLAGGWIGARYGLRLTLWSGLLLQVVALLMLVPVTESWPKLLSVVYVMVAQALSGIAKDLSKMSAKSAIKTVAPVEAGQEQQGEHTLFRWVAILTGSKNALKGVGFFLGGAALFWLGFAGSVSAMAVGLVLAWLLTLSLPSAMGKMKRKPAFAAMFSQSRGINVLSLARFFLFGARDVWFVVALPVFLEMSMGWNFWQVGGCMGLWVVGYGLVQAMAPSLRRLWGQQQAPGPRAVQFWAAVLMVIPALMAVALWRSTVSGAVVQGSTAVILGLAVFGLVFAMNSSIHSYMVLAYTEAEDVSLNVGFYYMANAGGRLLGTVLSGLVFQLAGGGAGGMAACLWGSALLVTLSWVASGWLPRPRQSLA</sequence>
<protein>
    <submittedName>
        <fullName evidence="2">MFS transporter permease</fullName>
    </submittedName>
</protein>
<reference evidence="2 3" key="1">
    <citation type="submission" date="2015-01" db="EMBL/GenBank/DDBJ databases">
        <title>Lifestyle Evolution in Cyanobacterial Symbionts of Sponges.</title>
        <authorList>
            <person name="Burgsdorf I."/>
            <person name="Slaby B.M."/>
            <person name="Handley K.M."/>
            <person name="Haber M."/>
            <person name="Blom J."/>
            <person name="Marshall C.W."/>
            <person name="Gilbert J.A."/>
            <person name="Hentschel U."/>
            <person name="Steindler L."/>
        </authorList>
    </citation>
    <scope>NUCLEOTIDE SEQUENCE [LARGE SCALE GENOMIC DNA]</scope>
    <source>
        <strain evidence="2">SP3</strain>
    </source>
</reference>
<dbReference type="InterPro" id="IPR036259">
    <property type="entry name" value="MFS_trans_sf"/>
</dbReference>
<feature type="transmembrane region" description="Helical" evidence="1">
    <location>
        <begin position="228"/>
        <end position="252"/>
    </location>
</feature>
<accession>A0A0G2HK95</accession>
<proteinExistence type="predicted"/>
<gene>
    <name evidence="2" type="ORF">TE42_06965</name>
</gene>
<feature type="transmembrane region" description="Helical" evidence="1">
    <location>
        <begin position="20"/>
        <end position="38"/>
    </location>
</feature>
<feature type="transmembrane region" description="Helical" evidence="1">
    <location>
        <begin position="298"/>
        <end position="318"/>
    </location>
</feature>
<feature type="transmembrane region" description="Helical" evidence="1">
    <location>
        <begin position="258"/>
        <end position="277"/>
    </location>
</feature>
<feature type="transmembrane region" description="Helical" evidence="1">
    <location>
        <begin position="50"/>
        <end position="72"/>
    </location>
</feature>
<keyword evidence="1" id="KW-0812">Transmembrane</keyword>
<dbReference type="PATRIC" id="fig|1604020.3.peg.1184"/>
<dbReference type="InterPro" id="IPR047769">
    <property type="entry name" value="MFS_ArsJ"/>
</dbReference>
<feature type="transmembrane region" description="Helical" evidence="1">
    <location>
        <begin position="330"/>
        <end position="358"/>
    </location>
</feature>
<dbReference type="EMBL" id="JXQG01000040">
    <property type="protein sequence ID" value="KKZ11795.1"/>
    <property type="molecule type" value="Genomic_DNA"/>
</dbReference>
<dbReference type="Proteomes" id="UP000035067">
    <property type="component" value="Unassembled WGS sequence"/>
</dbReference>
<evidence type="ECO:0000313" key="2">
    <source>
        <dbReference type="EMBL" id="KKZ11795.1"/>
    </source>
</evidence>
<dbReference type="NCBIfam" id="NF033734">
    <property type="entry name" value="MFS_ArsJ"/>
    <property type="match status" value="1"/>
</dbReference>
<feature type="transmembrane region" description="Helical" evidence="1">
    <location>
        <begin position="399"/>
        <end position="421"/>
    </location>
</feature>
<dbReference type="SUPFAM" id="SSF103473">
    <property type="entry name" value="MFS general substrate transporter"/>
    <property type="match status" value="1"/>
</dbReference>